<dbReference type="InterPro" id="IPR045076">
    <property type="entry name" value="MutS"/>
</dbReference>
<keyword evidence="5" id="KW-0378">Hydrolase</keyword>
<dbReference type="InterPro" id="IPR005747">
    <property type="entry name" value="MutS2"/>
</dbReference>
<dbReference type="Pfam" id="PF00488">
    <property type="entry name" value="MutS_V"/>
    <property type="match status" value="1"/>
</dbReference>
<keyword evidence="6" id="KW-1185">Reference proteome</keyword>
<dbReference type="SUPFAM" id="SSF48334">
    <property type="entry name" value="DNA repair protein MutS, domain III"/>
    <property type="match status" value="1"/>
</dbReference>
<evidence type="ECO:0000256" key="3">
    <source>
        <dbReference type="ARBA" id="ARBA00023125"/>
    </source>
</evidence>
<evidence type="ECO:0000313" key="5">
    <source>
        <dbReference type="EMBL" id="QQZ11213.1"/>
    </source>
</evidence>
<protein>
    <submittedName>
        <fullName evidence="5">Endonuclease MutS2</fullName>
    </submittedName>
</protein>
<gene>
    <name evidence="5" type="ORF">I5776_10135</name>
</gene>
<proteinExistence type="predicted"/>
<dbReference type="SMART" id="SM00533">
    <property type="entry name" value="MUTSd"/>
    <property type="match status" value="1"/>
</dbReference>
<dbReference type="PANTHER" id="PTHR48466">
    <property type="entry name" value="OS10G0509000 PROTEIN-RELATED"/>
    <property type="match status" value="1"/>
</dbReference>
<evidence type="ECO:0000313" key="6">
    <source>
        <dbReference type="Proteomes" id="UP000595691"/>
    </source>
</evidence>
<keyword evidence="5" id="KW-0255">Endonuclease</keyword>
<dbReference type="InterPro" id="IPR000432">
    <property type="entry name" value="DNA_mismatch_repair_MutS_C"/>
</dbReference>
<keyword evidence="5" id="KW-0540">Nuclease</keyword>
<dbReference type="InterPro" id="IPR036187">
    <property type="entry name" value="DNA_mismatch_repair_MutS_sf"/>
</dbReference>
<name>A0ABX7E673_9BACI</name>
<reference evidence="5 6" key="1">
    <citation type="submission" date="2020-11" db="EMBL/GenBank/DDBJ databases">
        <title>Taxonomic evaluation of the Bacillus sporothermodurans group of bacteria based on whole genome sequences.</title>
        <authorList>
            <person name="Fiedler G."/>
            <person name="Herbstmann A.-D."/>
            <person name="Doll E."/>
            <person name="Wenning M."/>
            <person name="Brinks E."/>
            <person name="Kabisch J."/>
            <person name="Breitenwieser F."/>
            <person name="Lappann M."/>
            <person name="Boehnlein C."/>
            <person name="Franz C."/>
        </authorList>
    </citation>
    <scope>NUCLEOTIDE SEQUENCE [LARGE SCALE GENOMIC DNA]</scope>
    <source>
        <strain evidence="5 6">JCM 19841</strain>
    </source>
</reference>
<dbReference type="RefSeq" id="WP_202780483.1">
    <property type="nucleotide sequence ID" value="NZ_CP065425.1"/>
</dbReference>
<dbReference type="InterPro" id="IPR027417">
    <property type="entry name" value="P-loop_NTPase"/>
</dbReference>
<dbReference type="Gene3D" id="3.40.50.300">
    <property type="entry name" value="P-loop containing nucleotide triphosphate hydrolases"/>
    <property type="match status" value="1"/>
</dbReference>
<keyword evidence="3" id="KW-0238">DNA-binding</keyword>
<organism evidence="5 6">
    <name type="scientific">Heyndrickxia vini</name>
    <dbReference type="NCBI Taxonomy" id="1476025"/>
    <lineage>
        <taxon>Bacteria</taxon>
        <taxon>Bacillati</taxon>
        <taxon>Bacillota</taxon>
        <taxon>Bacilli</taxon>
        <taxon>Bacillales</taxon>
        <taxon>Bacillaceae</taxon>
        <taxon>Heyndrickxia</taxon>
    </lineage>
</organism>
<dbReference type="GO" id="GO:0004519">
    <property type="term" value="F:endonuclease activity"/>
    <property type="evidence" value="ECO:0007669"/>
    <property type="project" value="UniProtKB-KW"/>
</dbReference>
<dbReference type="Proteomes" id="UP000595691">
    <property type="component" value="Chromosome"/>
</dbReference>
<dbReference type="SUPFAM" id="SSF52540">
    <property type="entry name" value="P-loop containing nucleoside triphosphate hydrolases"/>
    <property type="match status" value="1"/>
</dbReference>
<keyword evidence="2" id="KW-0067">ATP-binding</keyword>
<dbReference type="SMART" id="SM00534">
    <property type="entry name" value="MUTSac"/>
    <property type="match status" value="1"/>
</dbReference>
<dbReference type="PROSITE" id="PS00486">
    <property type="entry name" value="DNA_MISMATCH_REPAIR_2"/>
    <property type="match status" value="1"/>
</dbReference>
<evidence type="ECO:0000256" key="1">
    <source>
        <dbReference type="ARBA" id="ARBA00022741"/>
    </source>
</evidence>
<evidence type="ECO:0000259" key="4">
    <source>
        <dbReference type="PROSITE" id="PS00486"/>
    </source>
</evidence>
<sequence length="650" mass="73322">MNIKSFTALEFNRVKESIAQYTLSDKGKERIEHLTPSTNLKQIRSWLDEVSEGVRILEKSSSVPISSLNGMEILSSHIKKGIILKPSHFLQLAEFLSSCKKLKQFMKDKEFMAPRVTSYVYGIEELPLLLAEIERCIRNGRVDDYASKELLKVRKQIVILEDRLKDKLNQMIKSPKNKAYLQEFIVSERNGRYVIPVKKEYKGKMKGTVLDSSASGATLYIEPIEATNLQDQISLLKTDEDLEVTKILSALTVLVDTHLSEIKQAMEIMVHYDVLFAKAKYSRLINGRDVEVNDTHEIILNEARHPLLGNNAVPLTIELGNKYHALIITGPNTGGKTVTIKTVGLLTLMVQSGLHIPVGKGSKVSIFQQILLDIGDGQSIEQNLSTFSSHITNIIELLKEANDESLVILDELGSGTDPAEGMGLATALLKQFHEKGATILATTHYSEIKDYADKTDGFINGSMEFDIDTLQPTYRLTIGKGGESQAFAIALKLGMHPKIISDAHQITYKTEKLYQLEPNDVSKQREMDRQISYNRHTKRNGKENKGLKHEVAKYQQGDNVLILATDEYGIVFQGPDSLGNYIVQVKGEKRTYNHKRIKLYIAANELYPEDYDFNIIFESKENRKLSHLMDRKHVEGETLDLGAKRNEDKN</sequence>
<dbReference type="InterPro" id="IPR007696">
    <property type="entry name" value="DNA_mismatch_repair_MutS_core"/>
</dbReference>
<dbReference type="PANTHER" id="PTHR48466:SF2">
    <property type="entry name" value="OS10G0509000 PROTEIN"/>
    <property type="match status" value="1"/>
</dbReference>
<accession>A0ABX7E673</accession>
<feature type="domain" description="DNA mismatch repair proteins mutS family" evidence="4">
    <location>
        <begin position="405"/>
        <end position="421"/>
    </location>
</feature>
<dbReference type="PIRSF" id="PIRSF005814">
    <property type="entry name" value="MutS_YshD"/>
    <property type="match status" value="1"/>
</dbReference>
<dbReference type="NCBIfam" id="TIGR01069">
    <property type="entry name" value="mutS2"/>
    <property type="match status" value="1"/>
</dbReference>
<keyword evidence="1" id="KW-0547">Nucleotide-binding</keyword>
<evidence type="ECO:0000256" key="2">
    <source>
        <dbReference type="ARBA" id="ARBA00022840"/>
    </source>
</evidence>
<dbReference type="EMBL" id="CP065425">
    <property type="protein sequence ID" value="QQZ11213.1"/>
    <property type="molecule type" value="Genomic_DNA"/>
</dbReference>